<dbReference type="OrthoDB" id="2724739at2"/>
<name>A0A0X1U966_ANAPI</name>
<dbReference type="InterPro" id="IPR006597">
    <property type="entry name" value="Sel1-like"/>
</dbReference>
<proteinExistence type="predicted"/>
<feature type="region of interest" description="Disordered" evidence="1">
    <location>
        <begin position="901"/>
        <end position="920"/>
    </location>
</feature>
<evidence type="ECO:0000313" key="3">
    <source>
        <dbReference type="EMBL" id="SHE69865.1"/>
    </source>
</evidence>
<evidence type="ECO:0000313" key="5">
    <source>
        <dbReference type="Proteomes" id="UP000184204"/>
    </source>
</evidence>
<dbReference type="Gene3D" id="1.25.40.10">
    <property type="entry name" value="Tetratricopeptide repeat domain"/>
    <property type="match status" value="5"/>
</dbReference>
<dbReference type="NCBIfam" id="NF041499">
    <property type="entry name" value="MobP3"/>
    <property type="match status" value="1"/>
</dbReference>
<dbReference type="EMBL" id="CP014223">
    <property type="protein sequence ID" value="AMJ41495.1"/>
    <property type="molecule type" value="Genomic_DNA"/>
</dbReference>
<protein>
    <submittedName>
        <fullName evidence="2">Beta-lactamase HcpC</fullName>
        <ecNumber evidence="2">3.5.2.6</ecNumber>
    </submittedName>
</protein>
<dbReference type="InterPro" id="IPR048102">
    <property type="entry name" value="MobP3"/>
</dbReference>
<reference evidence="3" key="4">
    <citation type="submission" date="2016-11" db="EMBL/GenBank/DDBJ databases">
        <authorList>
            <person name="Varghese N."/>
            <person name="Submissions S."/>
        </authorList>
    </citation>
    <scope>NUCLEOTIDE SEQUENCE</scope>
    <source>
        <strain evidence="3">DSM 1682</strain>
    </source>
</reference>
<dbReference type="RefSeq" id="WP_066050837.1">
    <property type="nucleotide sequence ID" value="NZ_CP014223.1"/>
</dbReference>
<gene>
    <name evidence="2" type="primary">hcpC</name>
    <name evidence="2" type="ORF">CPRO_19130</name>
    <name evidence="3" type="ORF">SAMN02745151_01514</name>
</gene>
<reference evidence="4" key="2">
    <citation type="submission" date="2016-01" db="EMBL/GenBank/DDBJ databases">
        <authorList>
            <person name="Poehlein A."/>
            <person name="Schlien K."/>
            <person name="Gottschalk G."/>
            <person name="Buckel W."/>
            <person name="Daniel R."/>
        </authorList>
    </citation>
    <scope>NUCLEOTIDE SEQUENCE [LARGE SCALE GENOMIC DNA]</scope>
    <source>
        <strain evidence="4">X2</strain>
    </source>
</reference>
<evidence type="ECO:0000256" key="1">
    <source>
        <dbReference type="SAM" id="MobiDB-lite"/>
    </source>
</evidence>
<reference evidence="5" key="3">
    <citation type="submission" date="2016-11" db="EMBL/GenBank/DDBJ databases">
        <authorList>
            <person name="Jaros S."/>
            <person name="Januszkiewicz K."/>
            <person name="Wedrychowicz H."/>
        </authorList>
    </citation>
    <scope>NUCLEOTIDE SEQUENCE [LARGE SCALE GENOMIC DNA]</scope>
    <source>
        <strain evidence="5">DSM 1682</strain>
    </source>
</reference>
<dbReference type="InterPro" id="IPR011990">
    <property type="entry name" value="TPR-like_helical_dom_sf"/>
</dbReference>
<dbReference type="SUPFAM" id="SSF81901">
    <property type="entry name" value="HCP-like"/>
    <property type="match status" value="3"/>
</dbReference>
<dbReference type="PANTHER" id="PTHR11102">
    <property type="entry name" value="SEL-1-LIKE PROTEIN"/>
    <property type="match status" value="1"/>
</dbReference>
<evidence type="ECO:0000313" key="2">
    <source>
        <dbReference type="EMBL" id="AMJ41495.1"/>
    </source>
</evidence>
<dbReference type="SMART" id="SM00671">
    <property type="entry name" value="SEL1"/>
    <property type="match status" value="10"/>
</dbReference>
<dbReference type="AlphaFoldDB" id="A0A0X1U966"/>
<accession>A0A0X1U966</accession>
<keyword evidence="4" id="KW-1185">Reference proteome</keyword>
<dbReference type="GO" id="GO:0008800">
    <property type="term" value="F:beta-lactamase activity"/>
    <property type="evidence" value="ECO:0007669"/>
    <property type="project" value="UniProtKB-EC"/>
</dbReference>
<dbReference type="EC" id="3.5.2.6" evidence="2"/>
<feature type="compositionally biased region" description="Basic and acidic residues" evidence="1">
    <location>
        <begin position="909"/>
        <end position="920"/>
    </location>
</feature>
<keyword evidence="2" id="KW-0378">Hydrolase</keyword>
<dbReference type="InterPro" id="IPR041073">
    <property type="entry name" value="MobL"/>
</dbReference>
<dbReference type="Proteomes" id="UP000068026">
    <property type="component" value="Chromosome"/>
</dbReference>
<dbReference type="InterPro" id="IPR050767">
    <property type="entry name" value="Sel1_AlgK"/>
</dbReference>
<dbReference type="KEGG" id="cpro:CPRO_19130"/>
<reference evidence="2 4" key="1">
    <citation type="journal article" date="2016" name="Genome Announc.">
        <title>Complete Genome Sequence of the Amino Acid-Fermenting Clostridium propionicum X2 (DSM 1682).</title>
        <authorList>
            <person name="Poehlein A."/>
            <person name="Schlien K."/>
            <person name="Chowdhury N.P."/>
            <person name="Gottschalk G."/>
            <person name="Buckel W."/>
            <person name="Daniel R."/>
        </authorList>
    </citation>
    <scope>NUCLEOTIDE SEQUENCE [LARGE SCALE GENOMIC DNA]</scope>
    <source>
        <strain evidence="2 4">X2</strain>
    </source>
</reference>
<evidence type="ECO:0000313" key="4">
    <source>
        <dbReference type="Proteomes" id="UP000068026"/>
    </source>
</evidence>
<dbReference type="EMBL" id="FQUA01000005">
    <property type="protein sequence ID" value="SHE69865.1"/>
    <property type="molecule type" value="Genomic_DNA"/>
</dbReference>
<dbReference type="Pfam" id="PF08238">
    <property type="entry name" value="Sel1"/>
    <property type="match status" value="9"/>
</dbReference>
<dbReference type="PANTHER" id="PTHR11102:SF160">
    <property type="entry name" value="ERAD-ASSOCIATED E3 UBIQUITIN-PROTEIN LIGASE COMPONENT HRD3"/>
    <property type="match status" value="1"/>
</dbReference>
<sequence>MPRIIFKCPYLKGSNNTAHLSNLVKYIATRDGVQKFSAENKNLPSTKKQVELIKNILKEFPDSKNLFEYEDYIQNKTIENASDFISIALEHNLDITAKKENYVGYIANRPRVEKISSHGLFTNGTDKIVLLKVAEDVANNEGNVWTPIISLRREDAVSTGFDNVEKWKDFLESYAPTIAENLKIPIEHFKWYAAFHNESHHPHIHMICYSTDIRRGYLTKDGIKNIKSGLVSNIFHNEMKEIYAEQSHRRDALKAESKKIFLHLIAKMKTGNVQNPKLELLLLELAEKLKLKKGRRVYGYLSPKLKNIVDSIVDELAKEKTVLDAYNLWYEMRNEVLKSYSDKLTDPIPLSKQKEFKSIKNFIIAEADKLSKNEIGLSELEDIKVDGEEYENTSTEYFVDKNSEELNEMSDFIMDETEDDCIEEPFTPHIKWSEDYKKARKFLFGTENEEPDFEQAMELLKLKSEKGNVLAVFDIGRMYADGLGVEINAEQAQDYYAKALEGFLIVENKKPWKYTQYRIGKMFAQGLGTEQNYEDAVDWLSKSSAEKYKFAEYSLGGLYYRGQGVEQNYGKAFELYLRSAKQGFPYADFEAAKMFRDGIGTERNEKQSNIYFKKAFVGFEDLEKQNRDDKLQYRLGWMLQNGIGKEKDIDRAKEYFQKSAKVGNTFACYSLAKIIIAEENPAEEEIKSAIEYLKTASDSGNPFAQYALAKLYYEGKYIGQDISKAVELFTYSAEQDNEWSAYRLGKIYLTEDNFKDITSATRWLKQSAEKGNQFAQYVLGKLYLKGEEIPKDVEKALQYLTSSAEQGNQFSQYILGKTYLIGEGVAKDKETAVKWFTLSAEQGNEYAKFFLENMDKWHEPSLGFAVSRLFHHMSRILEDNISKPKSPVSLTVDSKLLRKLKQKKMTQGHKQDDHEQNMSL</sequence>
<dbReference type="Proteomes" id="UP000184204">
    <property type="component" value="Unassembled WGS sequence"/>
</dbReference>
<organism evidence="3 5">
    <name type="scientific">Anaerotignum propionicum DSM 1682</name>
    <dbReference type="NCBI Taxonomy" id="991789"/>
    <lineage>
        <taxon>Bacteria</taxon>
        <taxon>Bacillati</taxon>
        <taxon>Bacillota</taxon>
        <taxon>Clostridia</taxon>
        <taxon>Lachnospirales</taxon>
        <taxon>Anaerotignaceae</taxon>
        <taxon>Anaerotignum</taxon>
    </lineage>
</organism>
<dbReference type="Pfam" id="PF18555">
    <property type="entry name" value="MobL"/>
    <property type="match status" value="1"/>
</dbReference>